<keyword evidence="2" id="KW-1185">Reference proteome</keyword>
<protein>
    <submittedName>
        <fullName evidence="1">Uncharacterized protein</fullName>
    </submittedName>
</protein>
<name>A0A372LY84_9ACTN</name>
<sequence>MTQDEFEEQIRTYTRLIRDLVEDGYTAEAHGLRDRMWREVLQYYSAEGHICAQLALDLPVLAGPAKAPGSAQRHPADH</sequence>
<accession>A0A372LY84</accession>
<dbReference type="OrthoDB" id="9978493at2"/>
<reference evidence="1 2" key="1">
    <citation type="submission" date="2018-08" db="EMBL/GenBank/DDBJ databases">
        <title>Isolation, diversity and antifungal activity of Actinobacteria from wheat.</title>
        <authorList>
            <person name="Han C."/>
        </authorList>
    </citation>
    <scope>NUCLEOTIDE SEQUENCE [LARGE SCALE GENOMIC DNA]</scope>
    <source>
        <strain evidence="1 2">NEAU-YY421</strain>
    </source>
</reference>
<gene>
    <name evidence="1" type="ORF">DY218_27390</name>
</gene>
<evidence type="ECO:0000313" key="2">
    <source>
        <dbReference type="Proteomes" id="UP000263094"/>
    </source>
</evidence>
<proteinExistence type="predicted"/>
<dbReference type="AlphaFoldDB" id="A0A372LY84"/>
<organism evidence="1 2">
    <name type="scientific">Streptomyces triticagri</name>
    <dbReference type="NCBI Taxonomy" id="2293568"/>
    <lineage>
        <taxon>Bacteria</taxon>
        <taxon>Bacillati</taxon>
        <taxon>Actinomycetota</taxon>
        <taxon>Actinomycetes</taxon>
        <taxon>Kitasatosporales</taxon>
        <taxon>Streptomycetaceae</taxon>
        <taxon>Streptomyces</taxon>
    </lineage>
</organism>
<dbReference type="Proteomes" id="UP000263094">
    <property type="component" value="Unassembled WGS sequence"/>
</dbReference>
<dbReference type="EMBL" id="QUAK01000194">
    <property type="protein sequence ID" value="RFU83634.1"/>
    <property type="molecule type" value="Genomic_DNA"/>
</dbReference>
<comment type="caution">
    <text evidence="1">The sequence shown here is derived from an EMBL/GenBank/DDBJ whole genome shotgun (WGS) entry which is preliminary data.</text>
</comment>
<dbReference type="RefSeq" id="WP_128558789.1">
    <property type="nucleotide sequence ID" value="NZ_QUAK01000194.1"/>
</dbReference>
<evidence type="ECO:0000313" key="1">
    <source>
        <dbReference type="EMBL" id="RFU83634.1"/>
    </source>
</evidence>